<feature type="transmembrane region" description="Helical" evidence="2">
    <location>
        <begin position="218"/>
        <end position="243"/>
    </location>
</feature>
<accession>A0ABT9G2U2</accession>
<evidence type="ECO:0000256" key="2">
    <source>
        <dbReference type="SAM" id="Phobius"/>
    </source>
</evidence>
<dbReference type="PANTHER" id="PTHR38434:SF1">
    <property type="entry name" value="BLL2549 PROTEIN"/>
    <property type="match status" value="1"/>
</dbReference>
<dbReference type="Proteomes" id="UP001235760">
    <property type="component" value="Unassembled WGS sequence"/>
</dbReference>
<dbReference type="RefSeq" id="WP_305749370.1">
    <property type="nucleotide sequence ID" value="NZ_JAUZEE010000004.1"/>
</dbReference>
<dbReference type="EMBL" id="JAUZEE010000004">
    <property type="protein sequence ID" value="MDP4300808.1"/>
    <property type="molecule type" value="Genomic_DNA"/>
</dbReference>
<feature type="transmembrane region" description="Helical" evidence="2">
    <location>
        <begin position="133"/>
        <end position="156"/>
    </location>
</feature>
<reference evidence="3 4" key="1">
    <citation type="submission" date="2023-08" db="EMBL/GenBank/DDBJ databases">
        <authorList>
            <person name="Roldan D.M."/>
            <person name="Menes R.J."/>
        </authorList>
    </citation>
    <scope>NUCLEOTIDE SEQUENCE [LARGE SCALE GENOMIC DNA]</scope>
    <source>
        <strain evidence="3 4">CCM 2812</strain>
    </source>
</reference>
<feature type="transmembrane region" description="Helical" evidence="2">
    <location>
        <begin position="737"/>
        <end position="756"/>
    </location>
</feature>
<dbReference type="InterPro" id="IPR014600">
    <property type="entry name" value="UCP035905_mem"/>
</dbReference>
<keyword evidence="2" id="KW-1133">Transmembrane helix</keyword>
<feature type="transmembrane region" description="Helical" evidence="2">
    <location>
        <begin position="367"/>
        <end position="387"/>
    </location>
</feature>
<feature type="compositionally biased region" description="Pro residues" evidence="1">
    <location>
        <begin position="109"/>
        <end position="118"/>
    </location>
</feature>
<feature type="transmembrane region" description="Helical" evidence="2">
    <location>
        <begin position="250"/>
        <end position="269"/>
    </location>
</feature>
<evidence type="ECO:0000256" key="1">
    <source>
        <dbReference type="SAM" id="MobiDB-lite"/>
    </source>
</evidence>
<feature type="transmembrane region" description="Helical" evidence="2">
    <location>
        <begin position="666"/>
        <end position="687"/>
    </location>
</feature>
<organism evidence="3 4">
    <name type="scientific">Leptothrix discophora</name>
    <dbReference type="NCBI Taxonomy" id="89"/>
    <lineage>
        <taxon>Bacteria</taxon>
        <taxon>Pseudomonadati</taxon>
        <taxon>Pseudomonadota</taxon>
        <taxon>Betaproteobacteria</taxon>
        <taxon>Burkholderiales</taxon>
        <taxon>Sphaerotilaceae</taxon>
        <taxon>Leptothrix</taxon>
    </lineage>
</organism>
<dbReference type="PIRSF" id="PIRSF035905">
    <property type="entry name" value="UCP035905_mp"/>
    <property type="match status" value="1"/>
</dbReference>
<feature type="transmembrane region" description="Helical" evidence="2">
    <location>
        <begin position="693"/>
        <end position="711"/>
    </location>
</feature>
<proteinExistence type="predicted"/>
<name>A0ABT9G2U2_LEPDI</name>
<feature type="transmembrane region" description="Helical" evidence="2">
    <location>
        <begin position="902"/>
        <end position="921"/>
    </location>
</feature>
<sequence length="937" mass="97123">MKPIWMVLLGGLLGAIVAGDGTPAGGAAFGAAIAWLLARQLAQGREIQTLRAALREVQDAPRAPAPAQPADMPQPAALAQPVVAKADGDALPAPAYTPTISPSITPSSARPPAPSPARPPREPLDLLPAPLRAWLVGGNPILKLGIGVLFLGLAFLAKYASEHVSLPIELRLGGIAAAALALLAFGWRLRTSRPVHAQVLQGGAVATLYLTLYAATRYFGLMPAGTAFAAMVGVAALAAGLALRQRASALAIVGALGGFATPLLLQTGSGDARLLFGYFLVLDLGIAAVAWRLRSRALNLIGFLATFVIATAWGLLSYTPADRPWAQAFLIAYFLLFDAVVRVTALARTARPADLEGAATAAGHHRLDAPLVFGLPAITFVLQAGLVSDLAHGAAWGALVLGLFHLAQSAAMRRLAASPASRLLVQADAAVGVLALTLAIPLAFDASQTAGIWALEGAGAFWLGLRQQGRLSRAFGLLLVTLAGAALVHAGLDATAPPPVLDAWFLNALLVAAGAGLAAWLAFRAGPDALAAAPVGRWIEPALIGWSTLWLAGAAGWQLVWQVPRAATMGGLLVGAGLIATLSVLAGRRWDWPGAARVALGLAPLLALLALASWLDGHDPRRSGGGWGWPVALGVHGLVLQAGLRQLDPDRAAGSPWAWLSRVTRLAGVATVVLLGSALGHALAAPLGTADGAWPWLGWGLFPALLLAWQVRLDARPAAAGVAAWPQRLDPPTYRDAAGALAFALLAWALGAQALSDGGLSPTLPPTASALPLLNPLDGLVALALWTVWRTLPTLDATAWPAWSRQREVWLGASVFLWLNAMLLRAFHHHAGVAYRPQAWMETAAVQTGLTLLWTSTALALTWWASRRAARTPWLVGAALLGGVMLKLLLVDLSGSGTVTRIVSFIGVGVLMLVMGFVAPLPAAPRTPAARDEQPAA</sequence>
<comment type="caution">
    <text evidence="3">The sequence shown here is derived from an EMBL/GenBank/DDBJ whole genome shotgun (WGS) entry which is preliminary data.</text>
</comment>
<feature type="transmembrane region" description="Helical" evidence="2">
    <location>
        <begin position="474"/>
        <end position="492"/>
    </location>
</feature>
<feature type="transmembrane region" description="Helical" evidence="2">
    <location>
        <begin position="168"/>
        <end position="187"/>
    </location>
</feature>
<feature type="transmembrane region" description="Helical" evidence="2">
    <location>
        <begin position="325"/>
        <end position="347"/>
    </location>
</feature>
<dbReference type="InterPro" id="IPR019286">
    <property type="entry name" value="DUF2339_TM"/>
</dbReference>
<feature type="transmembrane region" description="Helical" evidence="2">
    <location>
        <begin position="598"/>
        <end position="615"/>
    </location>
</feature>
<feature type="transmembrane region" description="Helical" evidence="2">
    <location>
        <begin position="543"/>
        <end position="560"/>
    </location>
</feature>
<feature type="transmembrane region" description="Helical" evidence="2">
    <location>
        <begin position="627"/>
        <end position="645"/>
    </location>
</feature>
<feature type="transmembrane region" description="Helical" evidence="2">
    <location>
        <begin position="872"/>
        <end position="890"/>
    </location>
</feature>
<feature type="transmembrane region" description="Helical" evidence="2">
    <location>
        <begin position="275"/>
        <end position="293"/>
    </location>
</feature>
<evidence type="ECO:0000313" key="3">
    <source>
        <dbReference type="EMBL" id="MDP4300808.1"/>
    </source>
</evidence>
<feature type="transmembrane region" description="Helical" evidence="2">
    <location>
        <begin position="566"/>
        <end position="586"/>
    </location>
</feature>
<dbReference type="PANTHER" id="PTHR38434">
    <property type="entry name" value="BLL2549 PROTEIN"/>
    <property type="match status" value="1"/>
</dbReference>
<feature type="transmembrane region" description="Helical" evidence="2">
    <location>
        <begin position="393"/>
        <end position="411"/>
    </location>
</feature>
<gene>
    <name evidence="3" type="ORF">Q8X39_09180</name>
</gene>
<feature type="compositionally biased region" description="Low complexity" evidence="1">
    <location>
        <begin position="97"/>
        <end position="108"/>
    </location>
</feature>
<evidence type="ECO:0000313" key="4">
    <source>
        <dbReference type="Proteomes" id="UP001235760"/>
    </source>
</evidence>
<feature type="transmembrane region" description="Helical" evidence="2">
    <location>
        <begin position="504"/>
        <end position="523"/>
    </location>
</feature>
<feature type="transmembrane region" description="Helical" evidence="2">
    <location>
        <begin position="809"/>
        <end position="827"/>
    </location>
</feature>
<keyword evidence="2" id="KW-0472">Membrane</keyword>
<keyword evidence="2" id="KW-0812">Transmembrane</keyword>
<feature type="transmembrane region" description="Helical" evidence="2">
    <location>
        <begin position="847"/>
        <end position="865"/>
    </location>
</feature>
<feature type="transmembrane region" description="Helical" evidence="2">
    <location>
        <begin position="768"/>
        <end position="789"/>
    </location>
</feature>
<dbReference type="Pfam" id="PF10101">
    <property type="entry name" value="DUF2339"/>
    <property type="match status" value="1"/>
</dbReference>
<feature type="region of interest" description="Disordered" evidence="1">
    <location>
        <begin position="97"/>
        <end position="123"/>
    </location>
</feature>
<protein>
    <submittedName>
        <fullName evidence="3">DUF2339 domain-containing protein</fullName>
    </submittedName>
</protein>
<feature type="transmembrane region" description="Helical" evidence="2">
    <location>
        <begin position="300"/>
        <end position="319"/>
    </location>
</feature>
<keyword evidence="4" id="KW-1185">Reference proteome</keyword>